<proteinExistence type="predicted"/>
<keyword evidence="3" id="KW-1185">Reference proteome</keyword>
<organism evidence="2 3">
    <name type="scientific">Treponema ruminis</name>
    <dbReference type="NCBI Taxonomy" id="744515"/>
    <lineage>
        <taxon>Bacteria</taxon>
        <taxon>Pseudomonadati</taxon>
        <taxon>Spirochaetota</taxon>
        <taxon>Spirochaetia</taxon>
        <taxon>Spirochaetales</taxon>
        <taxon>Treponemataceae</taxon>
        <taxon>Treponema</taxon>
    </lineage>
</organism>
<dbReference type="AlphaFoldDB" id="A0A7W8GAW4"/>
<evidence type="ECO:0000313" key="3">
    <source>
        <dbReference type="Proteomes" id="UP000518887"/>
    </source>
</evidence>
<name>A0A7W8GAW4_9SPIR</name>
<evidence type="ECO:0000313" key="2">
    <source>
        <dbReference type="EMBL" id="MBB5227055.1"/>
    </source>
</evidence>
<dbReference type="Pfam" id="PF13817">
    <property type="entry name" value="DDE_Tnp_IS66_C"/>
    <property type="match status" value="1"/>
</dbReference>
<dbReference type="InterPro" id="IPR039552">
    <property type="entry name" value="IS66_C"/>
</dbReference>
<accession>A0A7W8GAW4</accession>
<comment type="caution">
    <text evidence="2">The sequence shown here is derived from an EMBL/GenBank/DDBJ whole genome shotgun (WGS) entry which is preliminary data.</text>
</comment>
<dbReference type="EMBL" id="JACHFQ010000007">
    <property type="protein sequence ID" value="MBB5227055.1"/>
    <property type="molecule type" value="Genomic_DNA"/>
</dbReference>
<protein>
    <recommendedName>
        <fullName evidence="1">Transposase IS66 C-terminal domain-containing protein</fullName>
    </recommendedName>
</protein>
<reference evidence="2 3" key="1">
    <citation type="submission" date="2020-08" db="EMBL/GenBank/DDBJ databases">
        <title>Genomic Encyclopedia of Type Strains, Phase IV (KMG-IV): sequencing the most valuable type-strain genomes for metagenomic binning, comparative biology and taxonomic classification.</title>
        <authorList>
            <person name="Goeker M."/>
        </authorList>
    </citation>
    <scope>NUCLEOTIDE SEQUENCE [LARGE SCALE GENOMIC DNA]</scope>
    <source>
        <strain evidence="2 3">DSM 103462</strain>
    </source>
</reference>
<gene>
    <name evidence="2" type="ORF">HNP76_002443</name>
</gene>
<sequence>MTDTKIHKVSSEDYLRCVFERAPYCETSEDWEKLLPWNIEITPCQPRGQWLPDNPEN</sequence>
<evidence type="ECO:0000259" key="1">
    <source>
        <dbReference type="Pfam" id="PF13817"/>
    </source>
</evidence>
<feature type="domain" description="Transposase IS66 C-terminal" evidence="1">
    <location>
        <begin position="5"/>
        <end position="37"/>
    </location>
</feature>
<dbReference type="RefSeq" id="WP_184660895.1">
    <property type="nucleotide sequence ID" value="NZ_CP031518.1"/>
</dbReference>
<dbReference type="Proteomes" id="UP000518887">
    <property type="component" value="Unassembled WGS sequence"/>
</dbReference>